<feature type="region of interest" description="Disordered" evidence="1">
    <location>
        <begin position="78"/>
        <end position="104"/>
    </location>
</feature>
<comment type="caution">
    <text evidence="2">The sequence shown here is derived from an EMBL/GenBank/DDBJ whole genome shotgun (WGS) entry which is preliminary data.</text>
</comment>
<feature type="compositionally biased region" description="Polar residues" evidence="1">
    <location>
        <begin position="163"/>
        <end position="191"/>
    </location>
</feature>
<reference evidence="2 3" key="1">
    <citation type="journal article" date="2018" name="Nat. Ecol. Evol.">
        <title>Shark genomes provide insights into elasmobranch evolution and the origin of vertebrates.</title>
        <authorList>
            <person name="Hara Y"/>
            <person name="Yamaguchi K"/>
            <person name="Onimaru K"/>
            <person name="Kadota M"/>
            <person name="Koyanagi M"/>
            <person name="Keeley SD"/>
            <person name="Tatsumi K"/>
            <person name="Tanaka K"/>
            <person name="Motone F"/>
            <person name="Kageyama Y"/>
            <person name="Nozu R"/>
            <person name="Adachi N"/>
            <person name="Nishimura O"/>
            <person name="Nakagawa R"/>
            <person name="Tanegashima C"/>
            <person name="Kiyatake I"/>
            <person name="Matsumoto R"/>
            <person name="Murakumo K"/>
            <person name="Nishida K"/>
            <person name="Terakita A"/>
            <person name="Kuratani S"/>
            <person name="Sato K"/>
            <person name="Hyodo S Kuraku.S."/>
        </authorList>
    </citation>
    <scope>NUCLEOTIDE SEQUENCE [LARGE SCALE GENOMIC DNA]</scope>
</reference>
<feature type="region of interest" description="Disordered" evidence="1">
    <location>
        <begin position="1"/>
        <end position="60"/>
    </location>
</feature>
<protein>
    <submittedName>
        <fullName evidence="2">Uncharacterized protein</fullName>
    </submittedName>
</protein>
<proteinExistence type="predicted"/>
<dbReference type="Proteomes" id="UP000287033">
    <property type="component" value="Unassembled WGS sequence"/>
</dbReference>
<feature type="region of interest" description="Disordered" evidence="1">
    <location>
        <begin position="124"/>
        <end position="191"/>
    </location>
</feature>
<sequence length="191" mass="19864">MQGIVHDIVTPSSADPRRRIAGPLSGAGAVHQSPAAGHDLPRFGAADAGAGVGSDTERRLAQARAGCPGNLCLGEHVEKEGETMGGGGGAPSQSASPPALGSEDVTALPLPSLYWLLESFPAPKGNRHNATVKEAKVVNGDLPSASWNRQAKRSKLEGEDLQTYMSSQRPSQDQTESLNSSGCDYHQSVNQ</sequence>
<organism evidence="2 3">
    <name type="scientific">Chiloscyllium punctatum</name>
    <name type="common">Brownbanded bambooshark</name>
    <name type="synonym">Hemiscyllium punctatum</name>
    <dbReference type="NCBI Taxonomy" id="137246"/>
    <lineage>
        <taxon>Eukaryota</taxon>
        <taxon>Metazoa</taxon>
        <taxon>Chordata</taxon>
        <taxon>Craniata</taxon>
        <taxon>Vertebrata</taxon>
        <taxon>Chondrichthyes</taxon>
        <taxon>Elasmobranchii</taxon>
        <taxon>Galeomorphii</taxon>
        <taxon>Galeoidea</taxon>
        <taxon>Orectolobiformes</taxon>
        <taxon>Hemiscylliidae</taxon>
        <taxon>Chiloscyllium</taxon>
    </lineage>
</organism>
<keyword evidence="3" id="KW-1185">Reference proteome</keyword>
<evidence type="ECO:0000313" key="2">
    <source>
        <dbReference type="EMBL" id="GCC37329.1"/>
    </source>
</evidence>
<evidence type="ECO:0000256" key="1">
    <source>
        <dbReference type="SAM" id="MobiDB-lite"/>
    </source>
</evidence>
<dbReference type="AlphaFoldDB" id="A0A401T3U7"/>
<gene>
    <name evidence="2" type="ORF">chiPu_0015833</name>
</gene>
<accession>A0A401T3U7</accession>
<name>A0A401T3U7_CHIPU</name>
<dbReference type="EMBL" id="BEZZ01000980">
    <property type="protein sequence ID" value="GCC37329.1"/>
    <property type="molecule type" value="Genomic_DNA"/>
</dbReference>
<feature type="compositionally biased region" description="Low complexity" evidence="1">
    <location>
        <begin position="91"/>
        <end position="102"/>
    </location>
</feature>
<evidence type="ECO:0000313" key="3">
    <source>
        <dbReference type="Proteomes" id="UP000287033"/>
    </source>
</evidence>